<keyword evidence="3" id="KW-1185">Reference proteome</keyword>
<name>A0A4C1XUS7_EUMVA</name>
<evidence type="ECO:0000313" key="3">
    <source>
        <dbReference type="Proteomes" id="UP000299102"/>
    </source>
</evidence>
<comment type="caution">
    <text evidence="2">The sequence shown here is derived from an EMBL/GenBank/DDBJ whole genome shotgun (WGS) entry which is preliminary data.</text>
</comment>
<accession>A0A4C1XUS7</accession>
<gene>
    <name evidence="2" type="ORF">EVAR_45879_1</name>
</gene>
<feature type="region of interest" description="Disordered" evidence="1">
    <location>
        <begin position="1"/>
        <end position="26"/>
    </location>
</feature>
<feature type="compositionally biased region" description="Basic and acidic residues" evidence="1">
    <location>
        <begin position="1"/>
        <end position="10"/>
    </location>
</feature>
<dbReference type="AlphaFoldDB" id="A0A4C1XUS7"/>
<organism evidence="2 3">
    <name type="scientific">Eumeta variegata</name>
    <name type="common">Bagworm moth</name>
    <name type="synonym">Eumeta japonica</name>
    <dbReference type="NCBI Taxonomy" id="151549"/>
    <lineage>
        <taxon>Eukaryota</taxon>
        <taxon>Metazoa</taxon>
        <taxon>Ecdysozoa</taxon>
        <taxon>Arthropoda</taxon>
        <taxon>Hexapoda</taxon>
        <taxon>Insecta</taxon>
        <taxon>Pterygota</taxon>
        <taxon>Neoptera</taxon>
        <taxon>Endopterygota</taxon>
        <taxon>Lepidoptera</taxon>
        <taxon>Glossata</taxon>
        <taxon>Ditrysia</taxon>
        <taxon>Tineoidea</taxon>
        <taxon>Psychidae</taxon>
        <taxon>Oiketicinae</taxon>
        <taxon>Eumeta</taxon>
    </lineage>
</organism>
<protein>
    <submittedName>
        <fullName evidence="2">Uncharacterized protein</fullName>
    </submittedName>
</protein>
<feature type="region of interest" description="Disordered" evidence="1">
    <location>
        <begin position="76"/>
        <end position="98"/>
    </location>
</feature>
<sequence length="121" mass="13977">MMQLNGEREWSPPPTDTRNPRTTKSVSAASWAEIGQLMEGKCGEGKGISHRNSRLLNEIKQRKLLHHPRYRELMATPTSLKKNSPSRRMPDRRSPVAAVDIKLRERRSSCYFRPADRHARD</sequence>
<evidence type="ECO:0000256" key="1">
    <source>
        <dbReference type="SAM" id="MobiDB-lite"/>
    </source>
</evidence>
<proteinExistence type="predicted"/>
<reference evidence="2 3" key="1">
    <citation type="journal article" date="2019" name="Commun. Biol.">
        <title>The bagworm genome reveals a unique fibroin gene that provides high tensile strength.</title>
        <authorList>
            <person name="Kono N."/>
            <person name="Nakamura H."/>
            <person name="Ohtoshi R."/>
            <person name="Tomita M."/>
            <person name="Numata K."/>
            <person name="Arakawa K."/>
        </authorList>
    </citation>
    <scope>NUCLEOTIDE SEQUENCE [LARGE SCALE GENOMIC DNA]</scope>
</reference>
<evidence type="ECO:0000313" key="2">
    <source>
        <dbReference type="EMBL" id="GBP65959.1"/>
    </source>
</evidence>
<dbReference type="EMBL" id="BGZK01000944">
    <property type="protein sequence ID" value="GBP65959.1"/>
    <property type="molecule type" value="Genomic_DNA"/>
</dbReference>
<dbReference type="Proteomes" id="UP000299102">
    <property type="component" value="Unassembled WGS sequence"/>
</dbReference>